<dbReference type="EMBL" id="OU892285">
    <property type="protein sequence ID" value="CAG9773603.1"/>
    <property type="molecule type" value="Genomic_DNA"/>
</dbReference>
<dbReference type="Pfam" id="PF14960">
    <property type="entry name" value="ATP_synth_reg"/>
    <property type="match status" value="1"/>
</dbReference>
<keyword evidence="1" id="KW-0812">Transmembrane</keyword>
<organism evidence="2 3">
    <name type="scientific">Ceutorhynchus assimilis</name>
    <name type="common">cabbage seed weevil</name>
    <dbReference type="NCBI Taxonomy" id="467358"/>
    <lineage>
        <taxon>Eukaryota</taxon>
        <taxon>Metazoa</taxon>
        <taxon>Ecdysozoa</taxon>
        <taxon>Arthropoda</taxon>
        <taxon>Hexapoda</taxon>
        <taxon>Insecta</taxon>
        <taxon>Pterygota</taxon>
        <taxon>Neoptera</taxon>
        <taxon>Endopterygota</taxon>
        <taxon>Coleoptera</taxon>
        <taxon>Polyphaga</taxon>
        <taxon>Cucujiformia</taxon>
        <taxon>Curculionidae</taxon>
        <taxon>Ceutorhynchinae</taxon>
        <taxon>Ceutorhynchus</taxon>
    </lineage>
</organism>
<keyword evidence="3" id="KW-1185">Reference proteome</keyword>
<feature type="transmembrane region" description="Helical" evidence="1">
    <location>
        <begin position="30"/>
        <end position="49"/>
    </location>
</feature>
<dbReference type="AlphaFoldDB" id="A0A9N9N0D3"/>
<proteinExistence type="predicted"/>
<reference evidence="2" key="1">
    <citation type="submission" date="2022-01" db="EMBL/GenBank/DDBJ databases">
        <authorList>
            <person name="King R."/>
        </authorList>
    </citation>
    <scope>NUCLEOTIDE SEQUENCE</scope>
</reference>
<keyword evidence="1" id="KW-1133">Transmembrane helix</keyword>
<evidence type="ECO:0000313" key="3">
    <source>
        <dbReference type="Proteomes" id="UP001152799"/>
    </source>
</evidence>
<evidence type="ECO:0008006" key="4">
    <source>
        <dbReference type="Google" id="ProtNLM"/>
    </source>
</evidence>
<dbReference type="OrthoDB" id="9435504at2759"/>
<keyword evidence="1" id="KW-0472">Membrane</keyword>
<accession>A0A9N9N0D3</accession>
<dbReference type="InterPro" id="IPR009125">
    <property type="entry name" value="ATPMK"/>
</dbReference>
<gene>
    <name evidence="2" type="ORF">CEUTPL_LOCUS13992</name>
</gene>
<evidence type="ECO:0000256" key="1">
    <source>
        <dbReference type="SAM" id="Phobius"/>
    </source>
</evidence>
<evidence type="ECO:0000313" key="2">
    <source>
        <dbReference type="EMBL" id="CAG9773603.1"/>
    </source>
</evidence>
<name>A0A9N9N0D3_9CUCU</name>
<dbReference type="Proteomes" id="UP001152799">
    <property type="component" value="Chromosome 9"/>
</dbReference>
<sequence length="55" mass="5844">MSGDHADPPEAAKLTGLAKHFNSITLRGRANVAMATYAVGALIGIYLYVKPSKKK</sequence>
<protein>
    <recommendedName>
        <fullName evidence="4">Up-regulated during skeletal muscle growth protein 5</fullName>
    </recommendedName>
</protein>